<feature type="compositionally biased region" description="Gly residues" evidence="2">
    <location>
        <begin position="928"/>
        <end position="946"/>
    </location>
</feature>
<reference evidence="6" key="2">
    <citation type="submission" date="2025-08" db="UniProtKB">
        <authorList>
            <consortium name="Ensembl"/>
        </authorList>
    </citation>
    <scope>IDENTIFICATION</scope>
</reference>
<feature type="compositionally biased region" description="Low complexity" evidence="2">
    <location>
        <begin position="50"/>
        <end position="75"/>
    </location>
</feature>
<dbReference type="GO" id="GO:0030368">
    <property type="term" value="F:interleukin-17 receptor activity"/>
    <property type="evidence" value="ECO:0007669"/>
    <property type="project" value="InterPro"/>
</dbReference>
<dbReference type="PANTHER" id="PTHR15583">
    <property type="entry name" value="INTERLEUKIN-17 RECEPTOR"/>
    <property type="match status" value="1"/>
</dbReference>
<accession>A0A8B9TIR6</accession>
<feature type="compositionally biased region" description="Gly residues" evidence="2">
    <location>
        <begin position="878"/>
        <end position="896"/>
    </location>
</feature>
<evidence type="ECO:0000256" key="1">
    <source>
        <dbReference type="ARBA" id="ARBA00022729"/>
    </source>
</evidence>
<proteinExistence type="predicted"/>
<protein>
    <recommendedName>
        <fullName evidence="5">Interleukin-17 receptor C/E N-terminal domain-containing protein</fullName>
    </recommendedName>
</protein>
<feature type="region of interest" description="Disordered" evidence="2">
    <location>
        <begin position="41"/>
        <end position="96"/>
    </location>
</feature>
<dbReference type="Pfam" id="PF15037">
    <property type="entry name" value="IL17_R_N"/>
    <property type="match status" value="2"/>
</dbReference>
<feature type="region of interest" description="Disordered" evidence="2">
    <location>
        <begin position="878"/>
        <end position="946"/>
    </location>
</feature>
<feature type="region of interest" description="Disordered" evidence="2">
    <location>
        <begin position="666"/>
        <end position="718"/>
    </location>
</feature>
<evidence type="ECO:0000259" key="5">
    <source>
        <dbReference type="Pfam" id="PF15037"/>
    </source>
</evidence>
<feature type="region of interest" description="Disordered" evidence="2">
    <location>
        <begin position="144"/>
        <end position="163"/>
    </location>
</feature>
<keyword evidence="3" id="KW-1133">Transmembrane helix</keyword>
<keyword evidence="1 4" id="KW-0732">Signal</keyword>
<feature type="region of interest" description="Disordered" evidence="2">
    <location>
        <begin position="604"/>
        <end position="624"/>
    </location>
</feature>
<feature type="signal peptide" evidence="4">
    <location>
        <begin position="1"/>
        <end position="26"/>
    </location>
</feature>
<name>A0A8B9TIR6_ANAPL</name>
<reference evidence="6" key="3">
    <citation type="submission" date="2025-09" db="UniProtKB">
        <authorList>
            <consortium name="Ensembl"/>
        </authorList>
    </citation>
    <scope>IDENTIFICATION</scope>
</reference>
<feature type="compositionally biased region" description="Gly residues" evidence="2">
    <location>
        <begin position="775"/>
        <end position="804"/>
    </location>
</feature>
<feature type="transmembrane region" description="Helical" evidence="3">
    <location>
        <begin position="566"/>
        <end position="586"/>
    </location>
</feature>
<dbReference type="Ensembl" id="ENSAPLT00020022642.1">
    <property type="protein sequence ID" value="ENSAPLP00020020970.1"/>
    <property type="gene ID" value="ENSAPLG00020014737.1"/>
</dbReference>
<evidence type="ECO:0000256" key="3">
    <source>
        <dbReference type="SAM" id="Phobius"/>
    </source>
</evidence>
<dbReference type="Proteomes" id="UP000694400">
    <property type="component" value="Chromosome 10"/>
</dbReference>
<dbReference type="InterPro" id="IPR039465">
    <property type="entry name" value="IL-17_rcpt-like"/>
</dbReference>
<sequence>MESPGPATHTLGLLLLVVAVATGGHGTPRDTLACSQVGWRRGHAGPRGVPAPASRLPPRRASPAASSVSASSRGPCRMSRGDPPCPRPPSSPADADVLCGTEPAGPGPGLALVWLRLEPALRCVGPAACSPCLQARLRLAVEPGAPRDGDNAGDVSPSTTASPPHNVSGLLLLSSHSYASSRCVAVEVWAPLTSVPPGRRRLGSVRFRCFEAPLGSELHVTAHTNARGRRWLSQKQRVPDCSWPDAQVAVPQCQSRCRRLRAGCWGRGGVPNTPTRPCHPRGCCGEVLGCPAWGTLSLPRAVPRLQVSLGPEAVLVEVQAAAVGLNYTLRLYHNHSHGAGGSGRTVMASGPMNYSLPLEEVLPCLCLQVWLEIQDPLRATLCPFSHDAAAWERLWAQTRLVLHDTGQALACSISAPCDLPAELVPCWSPAPGAPCQALPDLQQPVTGQGPQEFRALQLHPNLCVQVRSGGQVRRMQCLQDRALPGHGDDLLLMAPGGNASLCALERGGCTPLASFTATGSGRPGLLEQQLQEDVASGQCLQLWRPDNSSGVALWACPMHKYLRTRWALAWMGLLLGAACILLLLLLKKEDLKGWLKSLRAGYRQRSPSAGTPHAPAARSRAGGRARRLLPWQAALRPLGMTVVAAPGGWHRGGGVGHPALAARAAPPGAACRGHHPHPPLPGGRGGGTALGHGGRGRAGVTGGWKHPRPPARPRPCGVPVRRLRGRAVLRRAGAGGGRRALRGGAAGGHGGGRAPGAAGGPGFRFAQPGRPLAAGPGGASKPGAEAPGGGAAAAASGGAGGIKARGGQEKKRAAGPLKRAKSGRSGLAERGGRGRDARGDWWREGGAESARAAHAEGRGWRDGAAAGAAGRWWGGGRGGGAAGGGAARGGPAGGCGHRAPSGAAPGTARGRALRGLQGPRRELQQGAGADGARGLRGGQHGLGGGEAGQVQAQVSLGQGRGGYMAPPPTLKNHPRSETRLLEVLESVCPPSDFACHQLLERSEEHVERWWFHE</sequence>
<organism evidence="6 7">
    <name type="scientific">Anas platyrhynchos</name>
    <name type="common">Mallard</name>
    <name type="synonym">Anas boschas</name>
    <dbReference type="NCBI Taxonomy" id="8839"/>
    <lineage>
        <taxon>Eukaryota</taxon>
        <taxon>Metazoa</taxon>
        <taxon>Chordata</taxon>
        <taxon>Craniata</taxon>
        <taxon>Vertebrata</taxon>
        <taxon>Euteleostomi</taxon>
        <taxon>Archelosauria</taxon>
        <taxon>Archosauria</taxon>
        <taxon>Dinosauria</taxon>
        <taxon>Saurischia</taxon>
        <taxon>Theropoda</taxon>
        <taxon>Coelurosauria</taxon>
        <taxon>Aves</taxon>
        <taxon>Neognathae</taxon>
        <taxon>Galloanserae</taxon>
        <taxon>Anseriformes</taxon>
        <taxon>Anatidae</taxon>
        <taxon>Anatinae</taxon>
        <taxon>Anas</taxon>
    </lineage>
</organism>
<evidence type="ECO:0000313" key="7">
    <source>
        <dbReference type="Proteomes" id="UP000694400"/>
    </source>
</evidence>
<keyword evidence="3" id="KW-0812">Transmembrane</keyword>
<evidence type="ECO:0000256" key="2">
    <source>
        <dbReference type="SAM" id="MobiDB-lite"/>
    </source>
</evidence>
<feature type="compositionally biased region" description="Gly residues" evidence="2">
    <location>
        <begin position="682"/>
        <end position="702"/>
    </location>
</feature>
<reference evidence="6" key="1">
    <citation type="submission" date="2019-08" db="EMBL/GenBank/DDBJ databases">
        <title>Three high-quality genomes provides insights into domestication of ducks.</title>
        <authorList>
            <person name="Hou Z.C."/>
            <person name="Zhu F."/>
            <person name="Yin Z.T."/>
            <person name="Zhang F."/>
        </authorList>
    </citation>
    <scope>NUCLEOTIDE SEQUENCE [LARGE SCALE GENOMIC DNA]</scope>
</reference>
<feature type="compositionally biased region" description="Basic and acidic residues" evidence="2">
    <location>
        <begin position="830"/>
        <end position="841"/>
    </location>
</feature>
<keyword evidence="3" id="KW-0472">Membrane</keyword>
<feature type="compositionally biased region" description="Gly residues" evidence="2">
    <location>
        <begin position="733"/>
        <end position="762"/>
    </location>
</feature>
<feature type="domain" description="Interleukin-17 receptor C/E N-terminal" evidence="5">
    <location>
        <begin position="121"/>
        <end position="253"/>
    </location>
</feature>
<feature type="domain" description="Interleukin-17 receptor C/E N-terminal" evidence="5">
    <location>
        <begin position="301"/>
        <end position="557"/>
    </location>
</feature>
<dbReference type="AlphaFoldDB" id="A0A8B9TIR6"/>
<dbReference type="PANTHER" id="PTHR15583:SF12">
    <property type="entry name" value="INTERLEUKIN-17 RECEPTOR C"/>
    <property type="match status" value="1"/>
</dbReference>
<feature type="chain" id="PRO_5034191562" description="Interleukin-17 receptor C/E N-terminal domain-containing protein" evidence="4">
    <location>
        <begin position="27"/>
        <end position="1013"/>
    </location>
</feature>
<evidence type="ECO:0000256" key="4">
    <source>
        <dbReference type="SAM" id="SignalP"/>
    </source>
</evidence>
<evidence type="ECO:0000313" key="6">
    <source>
        <dbReference type="Ensembl" id="ENSAPLP00020020970.1"/>
    </source>
</evidence>
<feature type="region of interest" description="Disordered" evidence="2">
    <location>
        <begin position="731"/>
        <end position="841"/>
    </location>
</feature>
<dbReference type="InterPro" id="IPR027841">
    <property type="entry name" value="IL-17_rcpt_C/E_N"/>
</dbReference>